<dbReference type="Pfam" id="PF04794">
    <property type="entry name" value="YdjC"/>
    <property type="match status" value="1"/>
</dbReference>
<organism evidence="7 8">
    <name type="scientific">Heyndrickxia shackletonii</name>
    <dbReference type="NCBI Taxonomy" id="157838"/>
    <lineage>
        <taxon>Bacteria</taxon>
        <taxon>Bacillati</taxon>
        <taxon>Bacillota</taxon>
        <taxon>Bacilli</taxon>
        <taxon>Bacillales</taxon>
        <taxon>Bacillaceae</taxon>
        <taxon>Heyndrickxia</taxon>
    </lineage>
</organism>
<comment type="subunit">
    <text evidence="6">Homodimer.</text>
</comment>
<dbReference type="Proteomes" id="UP000051888">
    <property type="component" value="Unassembled WGS sequence"/>
</dbReference>
<evidence type="ECO:0000256" key="3">
    <source>
        <dbReference type="ARBA" id="ARBA00022801"/>
    </source>
</evidence>
<dbReference type="GO" id="GO:0046872">
    <property type="term" value="F:metal ion binding"/>
    <property type="evidence" value="ECO:0007669"/>
    <property type="project" value="UniProtKB-KW"/>
</dbReference>
<comment type="similarity">
    <text evidence="6">Belongs to the YdjC deacetylase family.</text>
</comment>
<comment type="caution">
    <text evidence="7">The sequence shown here is derived from an EMBL/GenBank/DDBJ whole genome shotgun (WGS) entry which is preliminary data.</text>
</comment>
<reference evidence="7 8" key="1">
    <citation type="submission" date="2015-09" db="EMBL/GenBank/DDBJ databases">
        <title>Genome sequencing project for genomic taxonomy and phylogenomics of Bacillus-like bacteria.</title>
        <authorList>
            <person name="Liu B."/>
            <person name="Wang J."/>
            <person name="Zhu Y."/>
            <person name="Liu G."/>
            <person name="Chen Q."/>
            <person name="Chen Z."/>
            <person name="Lan J."/>
            <person name="Che J."/>
            <person name="Ge C."/>
            <person name="Shi H."/>
            <person name="Pan Z."/>
            <person name="Liu X."/>
        </authorList>
    </citation>
    <scope>NUCLEOTIDE SEQUENCE [LARGE SCALE GENOMIC DNA]</scope>
    <source>
        <strain evidence="7 8">LMG 18435</strain>
    </source>
</reference>
<keyword evidence="2 6" id="KW-0479">Metal-binding</keyword>
<dbReference type="EMBL" id="LJJC01000004">
    <property type="protein sequence ID" value="KQL52471.1"/>
    <property type="molecule type" value="Genomic_DNA"/>
</dbReference>
<dbReference type="GO" id="GO:0016811">
    <property type="term" value="F:hydrolase activity, acting on carbon-nitrogen (but not peptide) bonds, in linear amides"/>
    <property type="evidence" value="ECO:0007669"/>
    <property type="project" value="UniProtKB-UniRule"/>
</dbReference>
<accession>A0A0Q3WV19</accession>
<dbReference type="EC" id="3.5.1.-" evidence="6"/>
<dbReference type="GO" id="GO:0000272">
    <property type="term" value="P:polysaccharide catabolic process"/>
    <property type="evidence" value="ECO:0007669"/>
    <property type="project" value="InterPro"/>
</dbReference>
<dbReference type="Gene3D" id="3.20.20.370">
    <property type="entry name" value="Glycoside hydrolase/deacetylase"/>
    <property type="match status" value="1"/>
</dbReference>
<feature type="binding site" evidence="6">
    <location>
        <position position="60"/>
    </location>
    <ligand>
        <name>Mg(2+)</name>
        <dbReference type="ChEBI" id="CHEBI:18420"/>
    </ligand>
</feature>
<dbReference type="SUPFAM" id="SSF88713">
    <property type="entry name" value="Glycoside hydrolase/deacetylase"/>
    <property type="match status" value="1"/>
</dbReference>
<keyword evidence="4 6" id="KW-0460">Magnesium</keyword>
<gene>
    <name evidence="7" type="ORF">AN964_02220</name>
</gene>
<dbReference type="InterPro" id="IPR011330">
    <property type="entry name" value="Glyco_hydro/deAcase_b/a-brl"/>
</dbReference>
<sequence length="233" mass="26533">MIKLIVNADDFGYSAGVNYGIIESHLHGIVNSTTMMMNMSGTRHAVELAKQYPTLKVGIHLVLTCGKPLVDNVKTLVDENGNFKSLAYLMKHLDIDLQELEREWTAQIEAFYEAGLTPNHFDSHHHVHGWDVLYPIVKRLSDKYNLPVRRPSHAFDLPYYSDVFLDDFYGESISEDYFYSLEEKVMDGQTAEIMTHPGFVDQEVLNGSSYNVLRAKETHILTHVSLPESITLK</sequence>
<evidence type="ECO:0000256" key="5">
    <source>
        <dbReference type="ARBA" id="ARBA00023277"/>
    </source>
</evidence>
<dbReference type="InterPro" id="IPR022948">
    <property type="entry name" value="COD_ChbG_bac"/>
</dbReference>
<dbReference type="PANTHER" id="PTHR31609">
    <property type="entry name" value="YDJC DEACETYLASE FAMILY MEMBER"/>
    <property type="match status" value="1"/>
</dbReference>
<name>A0A0Q3WV19_9BACI</name>
<evidence type="ECO:0000256" key="1">
    <source>
        <dbReference type="ARBA" id="ARBA00001946"/>
    </source>
</evidence>
<dbReference type="AlphaFoldDB" id="A0A0Q3WV19"/>
<feature type="binding site" evidence="6">
    <location>
        <position position="124"/>
    </location>
    <ligand>
        <name>Mg(2+)</name>
        <dbReference type="ChEBI" id="CHEBI:18420"/>
    </ligand>
</feature>
<evidence type="ECO:0000256" key="6">
    <source>
        <dbReference type="HAMAP-Rule" id="MF_01246"/>
    </source>
</evidence>
<dbReference type="OrthoDB" id="9774177at2"/>
<dbReference type="NCBIfam" id="NF002559">
    <property type="entry name" value="PRK02134.1"/>
    <property type="match status" value="1"/>
</dbReference>
<dbReference type="HAMAP" id="MF_01246">
    <property type="entry name" value="COD"/>
    <property type="match status" value="1"/>
</dbReference>
<protein>
    <recommendedName>
        <fullName evidence="6">Carbohydrate deacetylase</fullName>
        <ecNumber evidence="6">3.5.1.-</ecNumber>
    </recommendedName>
</protein>
<dbReference type="InterPro" id="IPR006879">
    <property type="entry name" value="YdjC-like"/>
</dbReference>
<evidence type="ECO:0000256" key="4">
    <source>
        <dbReference type="ARBA" id="ARBA00022842"/>
    </source>
</evidence>
<comment type="function">
    <text evidence="6">Probably catalyzes the deacetylation of acetylated carbohydrates an important step in the degradation of oligosaccharides.</text>
</comment>
<comment type="cofactor">
    <cofactor evidence="1 6">
        <name>Mg(2+)</name>
        <dbReference type="ChEBI" id="CHEBI:18420"/>
    </cofactor>
</comment>
<keyword evidence="8" id="KW-1185">Reference proteome</keyword>
<evidence type="ECO:0000256" key="2">
    <source>
        <dbReference type="ARBA" id="ARBA00022723"/>
    </source>
</evidence>
<evidence type="ECO:0000313" key="7">
    <source>
        <dbReference type="EMBL" id="KQL52471.1"/>
    </source>
</evidence>
<evidence type="ECO:0000313" key="8">
    <source>
        <dbReference type="Proteomes" id="UP000051888"/>
    </source>
</evidence>
<keyword evidence="5 6" id="KW-0119">Carbohydrate metabolism</keyword>
<dbReference type="CDD" id="cd10803">
    <property type="entry name" value="YdjC_EF3048_like"/>
    <property type="match status" value="1"/>
</dbReference>
<dbReference type="RefSeq" id="WP_055738156.1">
    <property type="nucleotide sequence ID" value="NZ_JAAIWL010000007.1"/>
</dbReference>
<keyword evidence="3 6" id="KW-0378">Hydrolase</keyword>
<proteinExistence type="inferred from homology"/>
<dbReference type="PATRIC" id="fig|157838.3.peg.493"/>
<dbReference type="GO" id="GO:0019213">
    <property type="term" value="F:deacetylase activity"/>
    <property type="evidence" value="ECO:0007669"/>
    <property type="project" value="TreeGrafter"/>
</dbReference>
<dbReference type="PANTHER" id="PTHR31609:SF1">
    <property type="entry name" value="CARBOHYDRATE DEACETYLASE"/>
    <property type="match status" value="1"/>
</dbReference>
<dbReference type="STRING" id="157838.AN964_02220"/>